<dbReference type="AlphaFoldDB" id="A0AAV9INB6"/>
<dbReference type="PANTHER" id="PTHR47027:SF20">
    <property type="entry name" value="REVERSE TRANSCRIPTASE-LIKE PROTEIN WITH RNA-DIRECTED DNA POLYMERASE DOMAIN"/>
    <property type="match status" value="1"/>
</dbReference>
<dbReference type="CDD" id="cd01650">
    <property type="entry name" value="RT_nLTR_like"/>
    <property type="match status" value="1"/>
</dbReference>
<dbReference type="PANTHER" id="PTHR47027">
    <property type="entry name" value="REVERSE TRANSCRIPTASE DOMAIN-CONTAINING PROTEIN"/>
    <property type="match status" value="1"/>
</dbReference>
<comment type="caution">
    <text evidence="3">The sequence shown here is derived from an EMBL/GenBank/DDBJ whole genome shotgun (WGS) entry which is preliminary data.</text>
</comment>
<protein>
    <recommendedName>
        <fullName evidence="2">Reverse transcriptase domain-containing protein</fullName>
    </recommendedName>
</protein>
<proteinExistence type="predicted"/>
<reference evidence="3 4" key="1">
    <citation type="submission" date="2022-07" db="EMBL/GenBank/DDBJ databases">
        <title>Genome-wide signatures of adaptation to extreme environments.</title>
        <authorList>
            <person name="Cho C.H."/>
            <person name="Yoon H.S."/>
        </authorList>
    </citation>
    <scope>NUCLEOTIDE SEQUENCE [LARGE SCALE GENOMIC DNA]</scope>
    <source>
        <strain evidence="3 4">108.79 E11</strain>
    </source>
</reference>
<dbReference type="SUPFAM" id="SSF56672">
    <property type="entry name" value="DNA/RNA polymerases"/>
    <property type="match status" value="1"/>
</dbReference>
<dbReference type="InterPro" id="IPR000477">
    <property type="entry name" value="RT_dom"/>
</dbReference>
<organism evidence="3 4">
    <name type="scientific">Galdieria yellowstonensis</name>
    <dbReference type="NCBI Taxonomy" id="3028027"/>
    <lineage>
        <taxon>Eukaryota</taxon>
        <taxon>Rhodophyta</taxon>
        <taxon>Bangiophyceae</taxon>
        <taxon>Galdieriales</taxon>
        <taxon>Galdieriaceae</taxon>
        <taxon>Galdieria</taxon>
    </lineage>
</organism>
<evidence type="ECO:0000259" key="2">
    <source>
        <dbReference type="PROSITE" id="PS50878"/>
    </source>
</evidence>
<accession>A0AAV9INB6</accession>
<dbReference type="Pfam" id="PF00078">
    <property type="entry name" value="RVT_1"/>
    <property type="match status" value="1"/>
</dbReference>
<dbReference type="Proteomes" id="UP001300502">
    <property type="component" value="Unassembled WGS sequence"/>
</dbReference>
<dbReference type="PROSITE" id="PS50878">
    <property type="entry name" value="RT_POL"/>
    <property type="match status" value="1"/>
</dbReference>
<dbReference type="InterPro" id="IPR043502">
    <property type="entry name" value="DNA/RNA_pol_sf"/>
</dbReference>
<keyword evidence="1" id="KW-0732">Signal</keyword>
<feature type="chain" id="PRO_5043608840" description="Reverse transcriptase domain-containing protein" evidence="1">
    <location>
        <begin position="20"/>
        <end position="644"/>
    </location>
</feature>
<gene>
    <name evidence="3" type="ORF">GAYE_SCF72G6952</name>
</gene>
<keyword evidence="4" id="KW-1185">Reference proteome</keyword>
<dbReference type="EMBL" id="JANCYU010000074">
    <property type="protein sequence ID" value="KAK4529002.1"/>
    <property type="molecule type" value="Genomic_DNA"/>
</dbReference>
<name>A0AAV9INB6_9RHOD</name>
<evidence type="ECO:0000313" key="4">
    <source>
        <dbReference type="Proteomes" id="UP001300502"/>
    </source>
</evidence>
<feature type="domain" description="Reverse transcriptase" evidence="2">
    <location>
        <begin position="1"/>
        <end position="257"/>
    </location>
</feature>
<evidence type="ECO:0000256" key="1">
    <source>
        <dbReference type="SAM" id="SignalP"/>
    </source>
</evidence>
<feature type="signal peptide" evidence="1">
    <location>
        <begin position="1"/>
        <end position="19"/>
    </location>
</feature>
<sequence length="644" mass="73471">MNNYRGISLISTIVKLLSAIVTNRIRYAVEKDNVLVREQAGFRTREECAAQVIALVECVQRRWNKEMRPTYACFIDLRKAFDRVPHEALFRKLESLGIRGRCLEFYRGLYRSSWTQVSSRISDTLSPAFPFCRGVRQGDPSSPLLFDLFINDLLEQCRLFGIRVVGLPESSIGTENRLPGLMFADDVVLLSPSRHCLEASMRKVSEYLTKLEMEVGASKCGVTVFHRCVDKVRRRQWQLQGKDIPVVEEYRYLGIDLNCNLDEGFTVRRQIQRYRQKLHMATPFLRNGRIPMDLRLRVVKSCLLPSLLWVSEWWDMHQLHAKRLSLVLNQTLRMVVGVHMKHTGVSIPALYTELGIPSVESLIAGRRARLWAKGPSIWVKNTKAWLLRRLGSSAVREIERSPRGSKALQRAVQQVIHHKWLTTGKMTQTNTWKEYCQYALQNGSALLRDSSLDYPEYSKSLSWLMRIRTRCPCCLANVPETLSHFLCECARWGPKRLGIFGPMAILLTKIPAIFDGSCYCLLGGRFVATASLEENSNAITVEEMQEKKALDKSIHRWWTTGESTYQACTRSTLVALELDNGSSQCGFRTDLPGFILVGQFLEAVMGIRMSIIDNLRRFSLDSDDVNNTTTSRRPEGYGEAIGIA</sequence>
<evidence type="ECO:0000313" key="3">
    <source>
        <dbReference type="EMBL" id="KAK4529002.1"/>
    </source>
</evidence>